<gene>
    <name evidence="1" type="ORF">FG385_29030</name>
</gene>
<name>A0A5C4LTK4_9PSEU</name>
<protein>
    <submittedName>
        <fullName evidence="1">Uncharacterized protein</fullName>
    </submittedName>
</protein>
<organism evidence="1 2">
    <name type="scientific">Amycolatopsis alkalitolerans</name>
    <dbReference type="NCBI Taxonomy" id="2547244"/>
    <lineage>
        <taxon>Bacteria</taxon>
        <taxon>Bacillati</taxon>
        <taxon>Actinomycetota</taxon>
        <taxon>Actinomycetes</taxon>
        <taxon>Pseudonocardiales</taxon>
        <taxon>Pseudonocardiaceae</taxon>
        <taxon>Amycolatopsis</taxon>
    </lineage>
</organism>
<dbReference type="Proteomes" id="UP000305546">
    <property type="component" value="Unassembled WGS sequence"/>
</dbReference>
<keyword evidence="2" id="KW-1185">Reference proteome</keyword>
<dbReference type="EMBL" id="VDFW01000036">
    <property type="protein sequence ID" value="TNC21185.1"/>
    <property type="molecule type" value="Genomic_DNA"/>
</dbReference>
<comment type="caution">
    <text evidence="1">The sequence shown here is derived from an EMBL/GenBank/DDBJ whole genome shotgun (WGS) entry which is preliminary data.</text>
</comment>
<dbReference type="RefSeq" id="WP_139099987.1">
    <property type="nucleotide sequence ID" value="NZ_VDFW01000036.1"/>
</dbReference>
<reference evidence="1 2" key="1">
    <citation type="submission" date="2019-06" db="EMBL/GenBank/DDBJ databases">
        <title>Amycolatopsis alkalitolerans sp. nov., isolated from Gastrodia elata Blume.</title>
        <authorList>
            <person name="Narsing Rao M.P."/>
            <person name="Li W.J."/>
        </authorList>
    </citation>
    <scope>NUCLEOTIDE SEQUENCE [LARGE SCALE GENOMIC DNA]</scope>
    <source>
        <strain evidence="1 2">SYSUP0005</strain>
    </source>
</reference>
<sequence>MCVERQSEVDPMIKAGAVNVPTAGDSPELRQVAGPRVHILTAICLGHPRVGGRADPAGRLGGAVALVQGGGEFTGGLAHVAGEVIGLVGPVLERGLKDGGADLREQLRPEIRSRLVAAARR</sequence>
<evidence type="ECO:0000313" key="1">
    <source>
        <dbReference type="EMBL" id="TNC21185.1"/>
    </source>
</evidence>
<evidence type="ECO:0000313" key="2">
    <source>
        <dbReference type="Proteomes" id="UP000305546"/>
    </source>
</evidence>
<dbReference type="AlphaFoldDB" id="A0A5C4LTK4"/>
<proteinExistence type="predicted"/>
<accession>A0A5C4LTK4</accession>